<dbReference type="Proteomes" id="UP000472372">
    <property type="component" value="Chromosome 10"/>
</dbReference>
<dbReference type="EMBL" id="HG992986">
    <property type="protein sequence ID" value="CAE7212565.1"/>
    <property type="molecule type" value="Genomic_DNA"/>
</dbReference>
<gene>
    <name evidence="1" type="ORF">PTTW11_10318</name>
</gene>
<evidence type="ECO:0000313" key="1">
    <source>
        <dbReference type="EMBL" id="CAE7212565.1"/>
    </source>
</evidence>
<evidence type="ECO:0000313" key="2">
    <source>
        <dbReference type="Proteomes" id="UP000472372"/>
    </source>
</evidence>
<reference evidence="1" key="1">
    <citation type="submission" date="2021-02" db="EMBL/GenBank/DDBJ databases">
        <authorList>
            <person name="Syme A R."/>
            <person name="Syme A R."/>
            <person name="Moolhuijzen P."/>
        </authorList>
    </citation>
    <scope>NUCLEOTIDE SEQUENCE</scope>
    <source>
        <strain evidence="1">W1-1</strain>
    </source>
</reference>
<protein>
    <submittedName>
        <fullName evidence="1">Uncharacterized protein</fullName>
    </submittedName>
</protein>
<accession>A0A6S6WDC1</accession>
<organism evidence="1 2">
    <name type="scientific">Pyrenophora teres f. teres</name>
    <dbReference type="NCBI Taxonomy" id="97479"/>
    <lineage>
        <taxon>Eukaryota</taxon>
        <taxon>Fungi</taxon>
        <taxon>Dikarya</taxon>
        <taxon>Ascomycota</taxon>
        <taxon>Pezizomycotina</taxon>
        <taxon>Dothideomycetes</taxon>
        <taxon>Pleosporomycetidae</taxon>
        <taxon>Pleosporales</taxon>
        <taxon>Pleosporineae</taxon>
        <taxon>Pleosporaceae</taxon>
        <taxon>Pyrenophora</taxon>
    </lineage>
</organism>
<sequence length="302" mass="34943">MSRIACVWADLGEEAPEASNWYENTHIPDTLAKINSTARIAEQVEDNAFKEIPQVQGNLMTIYDVPCGQDAEDLDAQLRPSVGRLPKEARIDTRVYTEHQNWYGDEWRDDPTDVRMWIVVLWQPLPHIHDEFIDWFRGVFLPGMLESPELLRTRIFKLDHASLVSDRKHSTVDKNTVYQYMTLWEFDSEELPWEVLIYLGSSDRWRYYAEGKLLNWQIGQFLVNKIYPEIADADSPSLERPGFIATAVAGESTKMRSRAITIAREAQVMVAKRMMRTKIASHMNCVDKPAEIELAIRVLLMI</sequence>
<name>A0A6S6WDC1_9PLEO</name>
<proteinExistence type="predicted"/>
<dbReference type="AlphaFoldDB" id="A0A6S6WDC1"/>